<evidence type="ECO:0000256" key="2">
    <source>
        <dbReference type="ARBA" id="ARBA00013172"/>
    </source>
</evidence>
<dbReference type="PANTHER" id="PTHR12215:SF10">
    <property type="entry name" value="L-AMINOADIPATE-SEMIALDEHYDE DEHYDROGENASE-PHOSPHOPANTETHEINYL TRANSFERASE"/>
    <property type="match status" value="1"/>
</dbReference>
<dbReference type="InterPro" id="IPR037143">
    <property type="entry name" value="4-PPantetheinyl_Trfase_dom_sf"/>
</dbReference>
<evidence type="ECO:0000256" key="3">
    <source>
        <dbReference type="ARBA" id="ARBA00016301"/>
    </source>
</evidence>
<evidence type="ECO:0000256" key="5">
    <source>
        <dbReference type="ARBA" id="ARBA00030484"/>
    </source>
</evidence>
<proteinExistence type="inferred from homology"/>
<dbReference type="OrthoDB" id="26719at2759"/>
<reference evidence="11" key="2">
    <citation type="submission" date="2022-06" db="UniProtKB">
        <authorList>
            <consortium name="EnsemblMetazoa"/>
        </authorList>
    </citation>
    <scope>IDENTIFICATION</scope>
</reference>
<evidence type="ECO:0000256" key="8">
    <source>
        <dbReference type="ARBA" id="ARBA00048794"/>
    </source>
</evidence>
<dbReference type="SUPFAM" id="SSF56214">
    <property type="entry name" value="4'-phosphopantetheinyl transferase"/>
    <property type="match status" value="2"/>
</dbReference>
<dbReference type="GO" id="GO:0019878">
    <property type="term" value="P:lysine biosynthetic process via aminoadipic acid"/>
    <property type="evidence" value="ECO:0007669"/>
    <property type="project" value="TreeGrafter"/>
</dbReference>
<name>A0A8R2H9V9_ACYPI</name>
<feature type="domain" description="4'-phosphopantetheinyl transferase N-terminal" evidence="10">
    <location>
        <begin position="29"/>
        <end position="120"/>
    </location>
</feature>
<dbReference type="GO" id="GO:0008897">
    <property type="term" value="F:holo-[acyl-carrier-protein] synthase activity"/>
    <property type="evidence" value="ECO:0007669"/>
    <property type="project" value="UniProtKB-EC"/>
</dbReference>
<dbReference type="RefSeq" id="XP_016661556.1">
    <property type="nucleotide sequence ID" value="XM_016806067.1"/>
</dbReference>
<dbReference type="EC" id="2.7.8.7" evidence="2"/>
<evidence type="ECO:0000256" key="7">
    <source>
        <dbReference type="ARBA" id="ARBA00048641"/>
    </source>
</evidence>
<dbReference type="Gene3D" id="3.90.470.20">
    <property type="entry name" value="4'-phosphopantetheinyl transferase domain"/>
    <property type="match status" value="2"/>
</dbReference>
<dbReference type="InterPro" id="IPR055066">
    <property type="entry name" value="AASDHPPT_N"/>
</dbReference>
<evidence type="ECO:0000259" key="9">
    <source>
        <dbReference type="Pfam" id="PF01648"/>
    </source>
</evidence>
<protein>
    <recommendedName>
        <fullName evidence="3">L-aminoadipate-semialdehyde dehydrogenase-phosphopantetheinyl transferase</fullName>
        <ecNumber evidence="2">2.7.8.7</ecNumber>
    </recommendedName>
    <alternativeName>
        <fullName evidence="5">4'-phosphopantetheinyl transferase</fullName>
    </alternativeName>
    <alternativeName>
        <fullName evidence="6">Alpha-aminoadipic semialdehyde dehydrogenase-phosphopantetheinyl transferase</fullName>
    </alternativeName>
</protein>
<dbReference type="Pfam" id="PF01648">
    <property type="entry name" value="ACPS"/>
    <property type="match status" value="1"/>
</dbReference>
<dbReference type="FunFam" id="3.90.470.20:FF:000003">
    <property type="entry name" value="L-aminoadipate-semialdehyde dehydrogenase-phosphopantetheinyl transferase"/>
    <property type="match status" value="1"/>
</dbReference>
<organism evidence="11 12">
    <name type="scientific">Acyrthosiphon pisum</name>
    <name type="common">Pea aphid</name>
    <dbReference type="NCBI Taxonomy" id="7029"/>
    <lineage>
        <taxon>Eukaryota</taxon>
        <taxon>Metazoa</taxon>
        <taxon>Ecdysozoa</taxon>
        <taxon>Arthropoda</taxon>
        <taxon>Hexapoda</taxon>
        <taxon>Insecta</taxon>
        <taxon>Pterygota</taxon>
        <taxon>Neoptera</taxon>
        <taxon>Paraneoptera</taxon>
        <taxon>Hemiptera</taxon>
        <taxon>Sternorrhyncha</taxon>
        <taxon>Aphidomorpha</taxon>
        <taxon>Aphidoidea</taxon>
        <taxon>Aphididae</taxon>
        <taxon>Macrosiphini</taxon>
        <taxon>Acyrthosiphon</taxon>
    </lineage>
</organism>
<keyword evidence="4" id="KW-0808">Transferase</keyword>
<evidence type="ECO:0000313" key="12">
    <source>
        <dbReference type="Proteomes" id="UP000007819"/>
    </source>
</evidence>
<dbReference type="Pfam" id="PF22624">
    <property type="entry name" value="AASDHPPT_N"/>
    <property type="match status" value="1"/>
</dbReference>
<comment type="catalytic activity">
    <reaction evidence="7">
        <text>apo-[ACP] + CoA = holo-[ACP] + adenosine 3',5'-bisphosphate + H(+)</text>
        <dbReference type="Rhea" id="RHEA:12068"/>
        <dbReference type="Rhea" id="RHEA-COMP:9685"/>
        <dbReference type="Rhea" id="RHEA-COMP:9690"/>
        <dbReference type="ChEBI" id="CHEBI:15378"/>
        <dbReference type="ChEBI" id="CHEBI:29999"/>
        <dbReference type="ChEBI" id="CHEBI:57287"/>
        <dbReference type="ChEBI" id="CHEBI:58343"/>
        <dbReference type="ChEBI" id="CHEBI:64479"/>
        <dbReference type="EC" id="2.7.8.7"/>
    </reaction>
    <physiologicalReaction direction="left-to-right" evidence="7">
        <dbReference type="Rhea" id="RHEA:12069"/>
    </physiologicalReaction>
</comment>
<dbReference type="EnsemblMetazoa" id="XM_016806067.2">
    <property type="protein sequence ID" value="XP_016661556.1"/>
    <property type="gene ID" value="LOC103309983"/>
</dbReference>
<comment type="similarity">
    <text evidence="1">Belongs to the P-Pant transferase superfamily. AcpS family.</text>
</comment>
<feature type="domain" description="4'-phosphopantetheinyl transferase" evidence="9">
    <location>
        <begin position="123"/>
        <end position="239"/>
    </location>
</feature>
<evidence type="ECO:0000256" key="1">
    <source>
        <dbReference type="ARBA" id="ARBA00006195"/>
    </source>
</evidence>
<dbReference type="GO" id="GO:0000287">
    <property type="term" value="F:magnesium ion binding"/>
    <property type="evidence" value="ECO:0007669"/>
    <property type="project" value="InterPro"/>
</dbReference>
<evidence type="ECO:0000313" key="11">
    <source>
        <dbReference type="EnsemblMetazoa" id="XP_016661556.1"/>
    </source>
</evidence>
<keyword evidence="12" id="KW-1185">Reference proteome</keyword>
<dbReference type="PANTHER" id="PTHR12215">
    <property type="entry name" value="PHOSPHOPANTETHEINE TRANSFERASE"/>
    <property type="match status" value="1"/>
</dbReference>
<accession>A0A8R2H9V9</accession>
<comment type="catalytic activity">
    <reaction evidence="8">
        <text>apo-[ACP] + acetyl-CoA = acetyl-[ACP] + adenosine 3',5'-bisphosphate + H(+)</text>
        <dbReference type="Rhea" id="RHEA:46564"/>
        <dbReference type="Rhea" id="RHEA-COMP:9621"/>
        <dbReference type="Rhea" id="RHEA-COMP:9690"/>
        <dbReference type="ChEBI" id="CHEBI:15378"/>
        <dbReference type="ChEBI" id="CHEBI:29999"/>
        <dbReference type="ChEBI" id="CHEBI:57288"/>
        <dbReference type="ChEBI" id="CHEBI:58343"/>
        <dbReference type="ChEBI" id="CHEBI:78446"/>
    </reaction>
    <physiologicalReaction direction="left-to-right" evidence="8">
        <dbReference type="Rhea" id="RHEA:46565"/>
    </physiologicalReaction>
</comment>
<evidence type="ECO:0000256" key="6">
    <source>
        <dbReference type="ARBA" id="ARBA00033443"/>
    </source>
</evidence>
<dbReference type="Proteomes" id="UP000007819">
    <property type="component" value="Chromosome A2"/>
</dbReference>
<dbReference type="GO" id="GO:0005829">
    <property type="term" value="C:cytosol"/>
    <property type="evidence" value="ECO:0007669"/>
    <property type="project" value="TreeGrafter"/>
</dbReference>
<evidence type="ECO:0000259" key="10">
    <source>
        <dbReference type="Pfam" id="PF22624"/>
    </source>
</evidence>
<reference evidence="12" key="1">
    <citation type="submission" date="2010-06" db="EMBL/GenBank/DDBJ databases">
        <authorList>
            <person name="Jiang H."/>
            <person name="Abraham K."/>
            <person name="Ali S."/>
            <person name="Alsbrooks S.L."/>
            <person name="Anim B.N."/>
            <person name="Anosike U.S."/>
            <person name="Attaway T."/>
            <person name="Bandaranaike D.P."/>
            <person name="Battles P.K."/>
            <person name="Bell S.N."/>
            <person name="Bell A.V."/>
            <person name="Beltran B."/>
            <person name="Bickham C."/>
            <person name="Bustamante Y."/>
            <person name="Caleb T."/>
            <person name="Canada A."/>
            <person name="Cardenas V."/>
            <person name="Carter K."/>
            <person name="Chacko J."/>
            <person name="Chandrabose M.N."/>
            <person name="Chavez D."/>
            <person name="Chavez A."/>
            <person name="Chen L."/>
            <person name="Chu H.-S."/>
            <person name="Claassen K.J."/>
            <person name="Cockrell R."/>
            <person name="Collins M."/>
            <person name="Cooper J.A."/>
            <person name="Cree A."/>
            <person name="Curry S.M."/>
            <person name="Da Y."/>
            <person name="Dao M.D."/>
            <person name="Das B."/>
            <person name="Davila M.-L."/>
            <person name="Davy-Carroll L."/>
            <person name="Denson S."/>
            <person name="Dinh H."/>
            <person name="Ebong V.E."/>
            <person name="Edwards J.R."/>
            <person name="Egan A."/>
            <person name="El-Daye J."/>
            <person name="Escobedo L."/>
            <person name="Fernandez S."/>
            <person name="Fernando P.R."/>
            <person name="Flagg N."/>
            <person name="Forbes L.D."/>
            <person name="Fowler R.G."/>
            <person name="Fu Q."/>
            <person name="Gabisi R.A."/>
            <person name="Ganer J."/>
            <person name="Garbino Pronczuk A."/>
            <person name="Garcia R.M."/>
            <person name="Garner T."/>
            <person name="Garrett T.E."/>
            <person name="Gonzalez D.A."/>
            <person name="Hamid H."/>
            <person name="Hawkins E.S."/>
            <person name="Hirani K."/>
            <person name="Hogues M.E."/>
            <person name="Hollins B."/>
            <person name="Hsiao C.-H."/>
            <person name="Jabil R."/>
            <person name="James M.L."/>
            <person name="Jhangiani S.N."/>
            <person name="Johnson B."/>
            <person name="Johnson Q."/>
            <person name="Joshi V."/>
            <person name="Kalu J.B."/>
            <person name="Kam C."/>
            <person name="Kashfia A."/>
            <person name="Keebler J."/>
            <person name="Kisamo H."/>
            <person name="Kovar C.L."/>
            <person name="Lago L.A."/>
            <person name="Lai C.-Y."/>
            <person name="Laidlaw J."/>
            <person name="Lara F."/>
            <person name="Le T.-K."/>
            <person name="Lee S.L."/>
            <person name="Legall F.H."/>
            <person name="Lemon S.J."/>
            <person name="Lewis L.R."/>
            <person name="Li B."/>
            <person name="Liu Y."/>
            <person name="Liu Y.-S."/>
            <person name="Lopez J."/>
            <person name="Lozado R.J."/>
            <person name="Lu J."/>
            <person name="Madu R.C."/>
            <person name="Maheshwari M."/>
            <person name="Maheshwari R."/>
            <person name="Malloy K."/>
            <person name="Martinez E."/>
            <person name="Mathew T."/>
            <person name="Mercado I.C."/>
            <person name="Mercado C."/>
            <person name="Meyer B."/>
            <person name="Montgomery K."/>
            <person name="Morgan M.B."/>
            <person name="Munidasa M."/>
            <person name="Nazareth L.V."/>
            <person name="Nelson J."/>
            <person name="Ng B.M."/>
            <person name="Nguyen N.B."/>
            <person name="Nguyen P.Q."/>
            <person name="Nguyen T."/>
            <person name="Obregon M."/>
            <person name="Okwuonu G.O."/>
            <person name="Onwere C.G."/>
            <person name="Orozco G."/>
            <person name="Parra A."/>
            <person name="Patel S."/>
            <person name="Patil S."/>
            <person name="Perez A."/>
            <person name="Perez Y."/>
            <person name="Pham C."/>
            <person name="Primus E.L."/>
            <person name="Pu L.-L."/>
            <person name="Puazo M."/>
            <person name="Qin X."/>
            <person name="Quiroz J.B."/>
            <person name="Reese J."/>
            <person name="Richards S."/>
            <person name="Rives C.M."/>
            <person name="Robberts R."/>
            <person name="Ruiz S.J."/>
            <person name="Ruiz M.J."/>
            <person name="Santibanez J."/>
            <person name="Schneider B.W."/>
            <person name="Sisson I."/>
            <person name="Smith M."/>
            <person name="Sodergren E."/>
            <person name="Song X.-Z."/>
            <person name="Song B.B."/>
            <person name="Summersgill H."/>
            <person name="Thelus R."/>
            <person name="Thornton R.D."/>
            <person name="Trejos Z.Y."/>
            <person name="Usmani K."/>
            <person name="Vattathil S."/>
            <person name="Villasana D."/>
            <person name="Walker D.L."/>
            <person name="Wang S."/>
            <person name="Wang K."/>
            <person name="White C.S."/>
            <person name="Williams A.C."/>
            <person name="Williamson J."/>
            <person name="Wilson K."/>
            <person name="Woghiren I.O."/>
            <person name="Woodworth J.R."/>
            <person name="Worley K.C."/>
            <person name="Wright R.A."/>
            <person name="Wu W."/>
            <person name="Young L."/>
            <person name="Zhang L."/>
            <person name="Zhang J."/>
            <person name="Zhu Y."/>
            <person name="Muzny D.M."/>
            <person name="Weinstock G."/>
            <person name="Gibbs R.A."/>
        </authorList>
    </citation>
    <scope>NUCLEOTIDE SEQUENCE [LARGE SCALE GENOMIC DNA]</scope>
    <source>
        <strain evidence="12">LSR1</strain>
    </source>
</reference>
<dbReference type="GeneID" id="103309983"/>
<evidence type="ECO:0000256" key="4">
    <source>
        <dbReference type="ARBA" id="ARBA00022679"/>
    </source>
</evidence>
<dbReference type="InterPro" id="IPR008278">
    <property type="entry name" value="4-PPantetheinyl_Trfase_dom"/>
</dbReference>
<dbReference type="KEGG" id="api:103309983"/>
<sequence length="282" mass="33096">MHIILKNFAQYNPTMTTSNRVRWVFDCGNWFPSENDWSKASRSIQLEEKERIGRFVFKRDAKRSIIGQLMIRKFLSEAIQLPWSKIKTKRDLNNKPIIEGFNLNFNVSHDGNFVVLAGEEDISVGIDIMRNCYKGGKSLNEFFRLMHRNFHSNEWAYISKGTDMKKTNSFYRFWCLKESYVKATGTGLTIDLKKICFVPKNELKKDLILSDTELFVDGKLMSDWSFHEYLYDDYTITVCIKGSITPVNFKLITFQDLISNAEMITEEDENYCKLFLNKEEQP</sequence>
<dbReference type="InterPro" id="IPR050559">
    <property type="entry name" value="P-Pant_transferase_sf"/>
</dbReference>
<dbReference type="AlphaFoldDB" id="A0A8R2H9V9"/>